<accession>A0A9N9I7N5</accession>
<dbReference type="PROSITE" id="PS50888">
    <property type="entry name" value="BHLH"/>
    <property type="match status" value="1"/>
</dbReference>
<organism evidence="4 5">
    <name type="scientific">Dentiscutata erythropus</name>
    <dbReference type="NCBI Taxonomy" id="1348616"/>
    <lineage>
        <taxon>Eukaryota</taxon>
        <taxon>Fungi</taxon>
        <taxon>Fungi incertae sedis</taxon>
        <taxon>Mucoromycota</taxon>
        <taxon>Glomeromycotina</taxon>
        <taxon>Glomeromycetes</taxon>
        <taxon>Diversisporales</taxon>
        <taxon>Gigasporaceae</taxon>
        <taxon>Dentiscutata</taxon>
    </lineage>
</organism>
<keyword evidence="5" id="KW-1185">Reference proteome</keyword>
<protein>
    <submittedName>
        <fullName evidence="4">16538_t:CDS:1</fullName>
    </submittedName>
</protein>
<dbReference type="Proteomes" id="UP000789405">
    <property type="component" value="Unassembled WGS sequence"/>
</dbReference>
<feature type="compositionally biased region" description="Basic and acidic residues" evidence="1">
    <location>
        <begin position="267"/>
        <end position="276"/>
    </location>
</feature>
<dbReference type="SMART" id="SM00353">
    <property type="entry name" value="HLH"/>
    <property type="match status" value="1"/>
</dbReference>
<feature type="transmembrane region" description="Helical" evidence="2">
    <location>
        <begin position="516"/>
        <end position="540"/>
    </location>
</feature>
<dbReference type="Pfam" id="PF00010">
    <property type="entry name" value="HLH"/>
    <property type="match status" value="1"/>
</dbReference>
<evidence type="ECO:0000313" key="5">
    <source>
        <dbReference type="Proteomes" id="UP000789405"/>
    </source>
</evidence>
<dbReference type="AlphaFoldDB" id="A0A9N9I7N5"/>
<evidence type="ECO:0000259" key="3">
    <source>
        <dbReference type="PROSITE" id="PS50888"/>
    </source>
</evidence>
<feature type="compositionally biased region" description="Polar residues" evidence="1">
    <location>
        <begin position="292"/>
        <end position="301"/>
    </location>
</feature>
<dbReference type="InterPro" id="IPR011598">
    <property type="entry name" value="bHLH_dom"/>
</dbReference>
<proteinExistence type="predicted"/>
<dbReference type="InterPro" id="IPR052099">
    <property type="entry name" value="Regulatory_TF_Diverse"/>
</dbReference>
<name>A0A9N9I7N5_9GLOM</name>
<dbReference type="EMBL" id="CAJVPY010010912">
    <property type="protein sequence ID" value="CAG8722823.1"/>
    <property type="molecule type" value="Genomic_DNA"/>
</dbReference>
<evidence type="ECO:0000256" key="2">
    <source>
        <dbReference type="SAM" id="Phobius"/>
    </source>
</evidence>
<dbReference type="SUPFAM" id="SSF47459">
    <property type="entry name" value="HLH, helix-loop-helix DNA-binding domain"/>
    <property type="match status" value="1"/>
</dbReference>
<keyword evidence="2" id="KW-0472">Membrane</keyword>
<feature type="region of interest" description="Disordered" evidence="1">
    <location>
        <begin position="258"/>
        <end position="319"/>
    </location>
</feature>
<feature type="transmembrane region" description="Helical" evidence="2">
    <location>
        <begin position="476"/>
        <end position="495"/>
    </location>
</feature>
<dbReference type="PANTHER" id="PTHR47336">
    <property type="entry name" value="TRANSCRIPTION FACTOR HMS1-RELATED"/>
    <property type="match status" value="1"/>
</dbReference>
<gene>
    <name evidence="4" type="ORF">DERYTH_LOCUS14459</name>
</gene>
<dbReference type="GO" id="GO:0046983">
    <property type="term" value="F:protein dimerization activity"/>
    <property type="evidence" value="ECO:0007669"/>
    <property type="project" value="InterPro"/>
</dbReference>
<dbReference type="InterPro" id="IPR036638">
    <property type="entry name" value="HLH_DNA-bd_sf"/>
</dbReference>
<dbReference type="PANTHER" id="PTHR47336:SF2">
    <property type="entry name" value="TRANSCRIPTION FACTOR HMS1-RELATED"/>
    <property type="match status" value="1"/>
</dbReference>
<evidence type="ECO:0000313" key="4">
    <source>
        <dbReference type="EMBL" id="CAG8722823.1"/>
    </source>
</evidence>
<feature type="domain" description="BHLH" evidence="3">
    <location>
        <begin position="312"/>
        <end position="381"/>
    </location>
</feature>
<comment type="caution">
    <text evidence="4">The sequence shown here is derived from an EMBL/GenBank/DDBJ whole genome shotgun (WGS) entry which is preliminary data.</text>
</comment>
<reference evidence="4" key="1">
    <citation type="submission" date="2021-06" db="EMBL/GenBank/DDBJ databases">
        <authorList>
            <person name="Kallberg Y."/>
            <person name="Tangrot J."/>
            <person name="Rosling A."/>
        </authorList>
    </citation>
    <scope>NUCLEOTIDE SEQUENCE</scope>
    <source>
        <strain evidence="4">MA453B</strain>
    </source>
</reference>
<sequence>MCESNPLLYESINLQDLLMCESNIDDVMTMVNTNLSTDQSSTMTSPEFEPQIQTMLINNNTKNSSSSQSGDLSLNDFQYPVPSSDMPSLSSQEPFLFLPNSTALDNIFPGSLNNLPTSSKNSMEDIYSQETFLFSPNSANIGSSEPLFYSPTSNKIFTENNSFPNNLSPSTCTLFQDLNVSPNNSALANFGNYSSSMEDIFVTYDTSTEYDTISFDESLKKKHKGSLASNTRSKFPVIDRNTIKAILASLYDTTNRTVESSGTNLVKDNRSDKDNAECEESSFSNPKLPVSSPKSSTATSEPQPKPKAQNKQNKTAHNVIERRYRNNINDRINDLKNVVPALCHLKSRDDDVIEEVDGIPAATKTNKATILRKATEYIVHLKKKNLDLKCENVILKKIIAAIPGGIELYDAYLKIESEMETPPDTPPSEIDPYIPYQYKPSTPPSRNAGRVIASNDKESVVPDGIHRLWDSMTIDIWIITFLMCFTYIIWPSLFSTIRKPVIISRSTPKIKDATKLYLSLSSLSNISSMNTLGFAAGLFIESLRLFLRRFLGWDIFCDHVNVGMDERLLEVELWNRLGEAELCGGNKHVTRLSILYTCLRTINILENPYNMNMHASHSRIYANAALQCYVGLRSVPFLRRRAVSHFWELAIKEKSCFSSEDKWLEIALIRDQYNDILENVANRINDHIFHSSKNAKTFQSVVNTTVPLVYVSEIQALFHIKEAFYNLISERHGMIKIQKKSKNDLGSELVNKLKEGSMTDDNLNKQIIIMSLLSRSHLICGKIKASIHCADKAINCISLRKNEQMETIEIEKNLMIREIVKDIQDLVEFCVGWIALETRVVVLKIVGNFLSKNEVRKLPNVLVENHLRSSINILARYLRRSTKSDAFDKISKLRERFIRKLDALGRIISGIDENYDPGCDCDDYDKQDSNEYKATRALRVLKGM</sequence>
<dbReference type="OrthoDB" id="2133190at2759"/>
<evidence type="ECO:0000256" key="1">
    <source>
        <dbReference type="SAM" id="MobiDB-lite"/>
    </source>
</evidence>
<keyword evidence="2" id="KW-1133">Transmembrane helix</keyword>
<keyword evidence="2" id="KW-0812">Transmembrane</keyword>
<dbReference type="Gene3D" id="4.10.280.10">
    <property type="entry name" value="Helix-loop-helix DNA-binding domain"/>
    <property type="match status" value="1"/>
</dbReference>